<evidence type="ECO:0000256" key="6">
    <source>
        <dbReference type="ARBA" id="ARBA00023033"/>
    </source>
</evidence>
<dbReference type="GO" id="GO:0008395">
    <property type="term" value="F:steroid hydroxylase activity"/>
    <property type="evidence" value="ECO:0007669"/>
    <property type="project" value="TreeGrafter"/>
</dbReference>
<organism evidence="8">
    <name type="scientific">Oppiella nova</name>
    <dbReference type="NCBI Taxonomy" id="334625"/>
    <lineage>
        <taxon>Eukaryota</taxon>
        <taxon>Metazoa</taxon>
        <taxon>Ecdysozoa</taxon>
        <taxon>Arthropoda</taxon>
        <taxon>Chelicerata</taxon>
        <taxon>Arachnida</taxon>
        <taxon>Acari</taxon>
        <taxon>Acariformes</taxon>
        <taxon>Sarcoptiformes</taxon>
        <taxon>Oribatida</taxon>
        <taxon>Brachypylina</taxon>
        <taxon>Oppioidea</taxon>
        <taxon>Oppiidae</taxon>
        <taxon>Oppiella</taxon>
    </lineage>
</organism>
<dbReference type="GO" id="GO:0020037">
    <property type="term" value="F:heme binding"/>
    <property type="evidence" value="ECO:0007669"/>
    <property type="project" value="InterPro"/>
</dbReference>
<feature type="binding site" description="axial binding residue" evidence="7">
    <location>
        <position position="379"/>
    </location>
    <ligand>
        <name>heme</name>
        <dbReference type="ChEBI" id="CHEBI:30413"/>
    </ligand>
    <ligandPart>
        <name>Fe</name>
        <dbReference type="ChEBI" id="CHEBI:18248"/>
    </ligandPart>
</feature>
<dbReference type="GO" id="GO:0016705">
    <property type="term" value="F:oxidoreductase activity, acting on paired donors, with incorporation or reduction of molecular oxygen"/>
    <property type="evidence" value="ECO:0007669"/>
    <property type="project" value="InterPro"/>
</dbReference>
<dbReference type="PANTHER" id="PTHR24302:SF15">
    <property type="entry name" value="FATTY-ACID PEROXYGENASE"/>
    <property type="match status" value="1"/>
</dbReference>
<proteinExistence type="inferred from homology"/>
<dbReference type="Pfam" id="PF00067">
    <property type="entry name" value="p450"/>
    <property type="match status" value="1"/>
</dbReference>
<evidence type="ECO:0008006" key="10">
    <source>
        <dbReference type="Google" id="ProtNLM"/>
    </source>
</evidence>
<dbReference type="PANTHER" id="PTHR24302">
    <property type="entry name" value="CYTOCHROME P450 FAMILY 3"/>
    <property type="match status" value="1"/>
</dbReference>
<dbReference type="InterPro" id="IPR050705">
    <property type="entry name" value="Cytochrome_P450_3A"/>
</dbReference>
<comment type="similarity">
    <text evidence="1">Belongs to the cytochrome P450 family.</text>
</comment>
<evidence type="ECO:0000256" key="7">
    <source>
        <dbReference type="PIRSR" id="PIRSR602401-1"/>
    </source>
</evidence>
<dbReference type="EMBL" id="CAJPVJ010010035">
    <property type="protein sequence ID" value="CAG2172970.1"/>
    <property type="molecule type" value="Genomic_DNA"/>
</dbReference>
<comment type="cofactor">
    <cofactor evidence="7">
        <name>heme</name>
        <dbReference type="ChEBI" id="CHEBI:30413"/>
    </cofactor>
</comment>
<dbReference type="GO" id="GO:0005506">
    <property type="term" value="F:iron ion binding"/>
    <property type="evidence" value="ECO:0007669"/>
    <property type="project" value="InterPro"/>
</dbReference>
<keyword evidence="2 7" id="KW-0349">Heme</keyword>
<dbReference type="PRINTS" id="PR00385">
    <property type="entry name" value="P450"/>
</dbReference>
<dbReference type="EMBL" id="OC924860">
    <property type="protein sequence ID" value="CAD7655783.1"/>
    <property type="molecule type" value="Genomic_DNA"/>
</dbReference>
<evidence type="ECO:0000256" key="5">
    <source>
        <dbReference type="ARBA" id="ARBA00023004"/>
    </source>
</evidence>
<dbReference type="InterPro" id="IPR002401">
    <property type="entry name" value="Cyt_P450_E_grp-I"/>
</dbReference>
<dbReference type="InterPro" id="IPR001128">
    <property type="entry name" value="Cyt_P450"/>
</dbReference>
<dbReference type="InterPro" id="IPR036396">
    <property type="entry name" value="Cyt_P450_sf"/>
</dbReference>
<evidence type="ECO:0000256" key="3">
    <source>
        <dbReference type="ARBA" id="ARBA00022723"/>
    </source>
</evidence>
<dbReference type="AlphaFoldDB" id="A0A7R9MB02"/>
<protein>
    <recommendedName>
        <fullName evidence="10">Cytochrome P450</fullName>
    </recommendedName>
</protein>
<keyword evidence="4" id="KW-0560">Oxidoreductase</keyword>
<keyword evidence="9" id="KW-1185">Reference proteome</keyword>
<evidence type="ECO:0000313" key="8">
    <source>
        <dbReference type="EMBL" id="CAD7655783.1"/>
    </source>
</evidence>
<reference evidence="8" key="1">
    <citation type="submission" date="2020-11" db="EMBL/GenBank/DDBJ databases">
        <authorList>
            <person name="Tran Van P."/>
        </authorList>
    </citation>
    <scope>NUCLEOTIDE SEQUENCE</scope>
</reference>
<gene>
    <name evidence="8" type="ORF">ONB1V03_LOCUS12426</name>
</gene>
<keyword evidence="3 7" id="KW-0479">Metal-binding</keyword>
<dbReference type="SUPFAM" id="SSF48264">
    <property type="entry name" value="Cytochrome P450"/>
    <property type="match status" value="1"/>
</dbReference>
<evidence type="ECO:0000313" key="9">
    <source>
        <dbReference type="Proteomes" id="UP000728032"/>
    </source>
</evidence>
<sequence>MYTLIAFSIILIILSLIQFLYNKWTFWSRQGIPQDLSSRTGQPYQLVDPEAHRKHGKVFGFYEGLRPCLSITDTNLIRKVLVTEFHSFVNHRLLTDPSEIIDYGVFFARYPQWKRVRALQNPLFSGGKLKSVKPMIEQILDELCAKLEPMAAGAQVIDMRTYYDAFTFDVIWTMTTGANARAIQNPHNNPLFDATRKVFQKDQEIRDWVVFFLPFTRRFMKITFFDSKIVSLIGRSISHVIDERMDKNIVVPDLLQHLIDTKLTVDEVLGQSMNMLAAGYETTATQLCFITRLLALHTHHQNRLYKEIRIERITTNARDLDGIYLPKDTPIIIPIWALHMDPDNFEDPEQFRPDRFMPENRHLIKDYTLLPFATGPRNCIGRKFAMMELKYCLVKMLSKFEFQACEKTKCPWIDTDVCIGVDEKLLLDRLSVRNRRRLSNWGSVFVY</sequence>
<dbReference type="PRINTS" id="PR00463">
    <property type="entry name" value="EP450I"/>
</dbReference>
<evidence type="ECO:0000256" key="2">
    <source>
        <dbReference type="ARBA" id="ARBA00022617"/>
    </source>
</evidence>
<dbReference type="OrthoDB" id="2789670at2759"/>
<keyword evidence="5 7" id="KW-0408">Iron</keyword>
<dbReference type="Proteomes" id="UP000728032">
    <property type="component" value="Unassembled WGS sequence"/>
</dbReference>
<keyword evidence="6" id="KW-0503">Monooxygenase</keyword>
<evidence type="ECO:0000256" key="1">
    <source>
        <dbReference type="ARBA" id="ARBA00010617"/>
    </source>
</evidence>
<dbReference type="Gene3D" id="1.10.630.10">
    <property type="entry name" value="Cytochrome P450"/>
    <property type="match status" value="1"/>
</dbReference>
<evidence type="ECO:0000256" key="4">
    <source>
        <dbReference type="ARBA" id="ARBA00023002"/>
    </source>
</evidence>
<name>A0A7R9MB02_9ACAR</name>
<accession>A0A7R9MB02</accession>